<evidence type="ECO:0000256" key="8">
    <source>
        <dbReference type="HAMAP-Rule" id="MF_00295"/>
    </source>
</evidence>
<feature type="active site" description="Proton acceptor" evidence="8">
    <location>
        <position position="235"/>
    </location>
</feature>
<comment type="pathway">
    <text evidence="8">Amino-acid biosynthesis; L-methionine biosynthesis via de novo pathway; O-acetyl-L-homoserine from L-homoserine: step 1/1.</text>
</comment>
<dbReference type="GO" id="GO:0004414">
    <property type="term" value="F:homoserine O-acetyltransferase activity"/>
    <property type="evidence" value="ECO:0007669"/>
    <property type="project" value="UniProtKB-EC"/>
</dbReference>
<evidence type="ECO:0000256" key="4">
    <source>
        <dbReference type="ARBA" id="ARBA00022679"/>
    </source>
</evidence>
<evidence type="ECO:0000313" key="11">
    <source>
        <dbReference type="Proteomes" id="UP000521313"/>
    </source>
</evidence>
<keyword evidence="5 8" id="KW-0486">Methionine biosynthesis</keyword>
<evidence type="ECO:0000256" key="6">
    <source>
        <dbReference type="ARBA" id="ARBA00023315"/>
    </source>
</evidence>
<reference evidence="10 11" key="1">
    <citation type="submission" date="2020-08" db="EMBL/GenBank/DDBJ databases">
        <title>Genomic Encyclopedia of Type Strains, Phase IV (KMG-IV): sequencing the most valuable type-strain genomes for metagenomic binning, comparative biology and taxonomic classification.</title>
        <authorList>
            <person name="Goeker M."/>
        </authorList>
    </citation>
    <scope>NUCLEOTIDE SEQUENCE [LARGE SCALE GENOMIC DNA]</scope>
    <source>
        <strain evidence="10 11">DSM 26963</strain>
    </source>
</reference>
<dbReference type="NCBIfam" id="TIGR01001">
    <property type="entry name" value="metA"/>
    <property type="match status" value="1"/>
</dbReference>
<comment type="similarity">
    <text evidence="8">Belongs to the MetA family.</text>
</comment>
<dbReference type="HAMAP" id="MF_00295">
    <property type="entry name" value="MetA_acyltransf"/>
    <property type="match status" value="1"/>
</dbReference>
<dbReference type="GO" id="GO:0019281">
    <property type="term" value="P:L-methionine biosynthetic process from homoserine via O-succinyl-L-homoserine and cystathionine"/>
    <property type="evidence" value="ECO:0007669"/>
    <property type="project" value="InterPro"/>
</dbReference>
<feature type="site" description="Important for acyl-CoA specificity" evidence="8">
    <location>
        <position position="111"/>
    </location>
</feature>
<accession>A0A7W8CZQ0</accession>
<feature type="site" description="Important for substrate specificity" evidence="8">
    <location>
        <position position="192"/>
    </location>
</feature>
<dbReference type="Pfam" id="PF04204">
    <property type="entry name" value="HTS"/>
    <property type="match status" value="1"/>
</dbReference>
<dbReference type="Gene3D" id="3.40.50.880">
    <property type="match status" value="1"/>
</dbReference>
<dbReference type="InterPro" id="IPR033752">
    <property type="entry name" value="MetA_family"/>
</dbReference>
<dbReference type="InterPro" id="IPR005697">
    <property type="entry name" value="HST_MetA"/>
</dbReference>
<keyword evidence="2 8" id="KW-0963">Cytoplasm</keyword>
<comment type="subcellular location">
    <subcellularLocation>
        <location evidence="1 8">Cytoplasm</location>
    </subcellularLocation>
</comment>
<dbReference type="GO" id="GO:0005737">
    <property type="term" value="C:cytoplasm"/>
    <property type="evidence" value="ECO:0007669"/>
    <property type="project" value="UniProtKB-SubCell"/>
</dbReference>
<feature type="active site" description="Acyl-thioester intermediate" evidence="8 9">
    <location>
        <position position="142"/>
    </location>
</feature>
<dbReference type="GO" id="GO:0008899">
    <property type="term" value="F:homoserine O-succinyltransferase activity"/>
    <property type="evidence" value="ECO:0007669"/>
    <property type="project" value="UniProtKB-UniRule"/>
</dbReference>
<sequence>MPIKIPNELPASKTLRDENIFVMNETRAITQDIRPLNILVLNLMPTKIETETQLARLLGNTPIQVELELMQMKNHRSKNVSQEHMLKFYQTFDAFKHRYFDGMVITGAPLEHLEFEEVEYWDELCGIMEWSKTHVHSTFHICWGAQAGLYYHYGIPKKTMDQKLFGVFPHRVVRKSSILFRGFDDTFMVPHSRHTYNAREDIDKCPYLKILADSQEAGVYALATEGCRQIFITGHSEYDPRTLEKEYLRDKKKGLPIEVPKNYYPNDDDSKNPMVTWRSGANLLYSNWLNFIVYQDTPYDIHAIEPFQKIKIQK</sequence>
<dbReference type="Proteomes" id="UP000521313">
    <property type="component" value="Unassembled WGS sequence"/>
</dbReference>
<evidence type="ECO:0000313" key="10">
    <source>
        <dbReference type="EMBL" id="MBB5184321.1"/>
    </source>
</evidence>
<feature type="binding site" evidence="8">
    <location>
        <position position="192"/>
    </location>
    <ligand>
        <name>substrate</name>
    </ligand>
</feature>
<comment type="caution">
    <text evidence="8">Lacks conserved residue(s) required for the propagation of feature annotation.</text>
</comment>
<protein>
    <recommendedName>
        <fullName evidence="8">Homoserine O-acetyltransferase</fullName>
        <shortName evidence="8">HAT</shortName>
        <ecNumber evidence="8">2.3.1.31</ecNumber>
    </recommendedName>
    <alternativeName>
        <fullName evidence="8">Homoserine transacetylase</fullName>
        <shortName evidence="8">HTA</shortName>
    </alternativeName>
</protein>
<dbReference type="FunFam" id="3.40.50.880:FF:000004">
    <property type="entry name" value="Homoserine O-succinyltransferase"/>
    <property type="match status" value="1"/>
</dbReference>
<dbReference type="RefSeq" id="WP_183374190.1">
    <property type="nucleotide sequence ID" value="NZ_JACHHD010000002.1"/>
</dbReference>
<evidence type="ECO:0000256" key="7">
    <source>
        <dbReference type="ARBA" id="ARBA00049043"/>
    </source>
</evidence>
<proteinExistence type="inferred from homology"/>
<feature type="binding site" evidence="8">
    <location>
        <position position="249"/>
    </location>
    <ligand>
        <name>substrate</name>
    </ligand>
</feature>
<evidence type="ECO:0000256" key="9">
    <source>
        <dbReference type="PIRSR" id="PIRSR000450-1"/>
    </source>
</evidence>
<keyword evidence="4 8" id="KW-0808">Transferase</keyword>
<dbReference type="EMBL" id="JACHHD010000002">
    <property type="protein sequence ID" value="MBB5184321.1"/>
    <property type="molecule type" value="Genomic_DNA"/>
</dbReference>
<dbReference type="CDD" id="cd03131">
    <property type="entry name" value="GATase1_HTS"/>
    <property type="match status" value="1"/>
</dbReference>
<dbReference type="InterPro" id="IPR029062">
    <property type="entry name" value="Class_I_gatase-like"/>
</dbReference>
<name>A0A7W8CZQ0_9FIRM</name>
<evidence type="ECO:0000256" key="1">
    <source>
        <dbReference type="ARBA" id="ARBA00004496"/>
    </source>
</evidence>
<keyword evidence="3 8" id="KW-0028">Amino-acid biosynthesis</keyword>
<gene>
    <name evidence="8" type="primary">metAA</name>
    <name evidence="10" type="ORF">HNQ43_000356</name>
</gene>
<keyword evidence="6 8" id="KW-0012">Acyltransferase</keyword>
<dbReference type="EC" id="2.3.1.31" evidence="8"/>
<evidence type="ECO:0000256" key="5">
    <source>
        <dbReference type="ARBA" id="ARBA00023167"/>
    </source>
</evidence>
<organism evidence="10 11">
    <name type="scientific">Faecalicoccus acidiformans</name>
    <dbReference type="NCBI Taxonomy" id="915173"/>
    <lineage>
        <taxon>Bacteria</taxon>
        <taxon>Bacillati</taxon>
        <taxon>Bacillota</taxon>
        <taxon>Erysipelotrichia</taxon>
        <taxon>Erysipelotrichales</taxon>
        <taxon>Erysipelotrichaceae</taxon>
        <taxon>Faecalicoccus</taxon>
    </lineage>
</organism>
<evidence type="ECO:0000256" key="3">
    <source>
        <dbReference type="ARBA" id="ARBA00022605"/>
    </source>
</evidence>
<feature type="binding site" evidence="8">
    <location>
        <position position="163"/>
    </location>
    <ligand>
        <name>substrate</name>
    </ligand>
</feature>
<comment type="catalytic activity">
    <reaction evidence="7 8">
        <text>L-homoserine + acetyl-CoA = O-acetyl-L-homoserine + CoA</text>
        <dbReference type="Rhea" id="RHEA:13701"/>
        <dbReference type="ChEBI" id="CHEBI:57287"/>
        <dbReference type="ChEBI" id="CHEBI:57288"/>
        <dbReference type="ChEBI" id="CHEBI:57476"/>
        <dbReference type="ChEBI" id="CHEBI:57716"/>
        <dbReference type="EC" id="2.3.1.31"/>
    </reaction>
</comment>
<dbReference type="SUPFAM" id="SSF52317">
    <property type="entry name" value="Class I glutamine amidotransferase-like"/>
    <property type="match status" value="1"/>
</dbReference>
<dbReference type="PANTHER" id="PTHR20919">
    <property type="entry name" value="HOMOSERINE O-SUCCINYLTRANSFERASE"/>
    <property type="match status" value="1"/>
</dbReference>
<dbReference type="AlphaFoldDB" id="A0A7W8CZQ0"/>
<comment type="function">
    <text evidence="8">Transfers an acetyl group from acetyl-CoA to L-homoserine, forming acetyl-L-homoserine.</text>
</comment>
<dbReference type="PANTHER" id="PTHR20919:SF0">
    <property type="entry name" value="HOMOSERINE O-SUCCINYLTRANSFERASE"/>
    <property type="match status" value="1"/>
</dbReference>
<dbReference type="PIRSF" id="PIRSF000450">
    <property type="entry name" value="H_ser_succinyltr"/>
    <property type="match status" value="1"/>
</dbReference>
<comment type="caution">
    <text evidence="10">The sequence shown here is derived from an EMBL/GenBank/DDBJ whole genome shotgun (WGS) entry which is preliminary data.</text>
</comment>
<evidence type="ECO:0000256" key="2">
    <source>
        <dbReference type="ARBA" id="ARBA00022490"/>
    </source>
</evidence>
<dbReference type="UniPathway" id="UPA00051">
    <property type="reaction ID" value="UER00074"/>
</dbReference>
<feature type="active site" evidence="8">
    <location>
        <position position="237"/>
    </location>
</feature>